<proteinExistence type="predicted"/>
<sequence>MGEFQCPVLGCEHERFQTLTALKSHLRSKHPDSVPKAETREVPIVEEDFTTAELVRDKRMDIMRKASYGAYDKLVLRWLRVIATSF</sequence>
<organism evidence="1">
    <name type="scientific">marine sediment metagenome</name>
    <dbReference type="NCBI Taxonomy" id="412755"/>
    <lineage>
        <taxon>unclassified sequences</taxon>
        <taxon>metagenomes</taxon>
        <taxon>ecological metagenomes</taxon>
    </lineage>
</organism>
<accession>X1SZX4</accession>
<comment type="caution">
    <text evidence="1">The sequence shown here is derived from an EMBL/GenBank/DDBJ whole genome shotgun (WGS) entry which is preliminary data.</text>
</comment>
<name>X1SZX4_9ZZZZ</name>
<protein>
    <submittedName>
        <fullName evidence="1">Uncharacterized protein</fullName>
    </submittedName>
</protein>
<dbReference type="AlphaFoldDB" id="X1SZX4"/>
<gene>
    <name evidence="1" type="ORF">S12H4_20059</name>
</gene>
<dbReference type="EMBL" id="BARW01010112">
    <property type="protein sequence ID" value="GAI73379.1"/>
    <property type="molecule type" value="Genomic_DNA"/>
</dbReference>
<reference evidence="1" key="1">
    <citation type="journal article" date="2014" name="Front. Microbiol.">
        <title>High frequency of phylogenetically diverse reductive dehalogenase-homologous genes in deep subseafloor sedimentary metagenomes.</title>
        <authorList>
            <person name="Kawai M."/>
            <person name="Futagami T."/>
            <person name="Toyoda A."/>
            <person name="Takaki Y."/>
            <person name="Nishi S."/>
            <person name="Hori S."/>
            <person name="Arai W."/>
            <person name="Tsubouchi T."/>
            <person name="Morono Y."/>
            <person name="Uchiyama I."/>
            <person name="Ito T."/>
            <person name="Fujiyama A."/>
            <person name="Inagaki F."/>
            <person name="Takami H."/>
        </authorList>
    </citation>
    <scope>NUCLEOTIDE SEQUENCE</scope>
    <source>
        <strain evidence="1">Expedition CK06-06</strain>
    </source>
</reference>
<evidence type="ECO:0000313" key="1">
    <source>
        <dbReference type="EMBL" id="GAI73379.1"/>
    </source>
</evidence>